<proteinExistence type="predicted"/>
<sequence length="58" mass="6787">RLTHLVQPSSTWEETKRTCSDVFRDRGNSTVSNNIIKNINMREEMVKVQNRDKVPLTL</sequence>
<name>A0AAE0VWV7_9BIVA</name>
<organism evidence="1 2">
    <name type="scientific">Potamilus streckersoni</name>
    <dbReference type="NCBI Taxonomy" id="2493646"/>
    <lineage>
        <taxon>Eukaryota</taxon>
        <taxon>Metazoa</taxon>
        <taxon>Spiralia</taxon>
        <taxon>Lophotrochozoa</taxon>
        <taxon>Mollusca</taxon>
        <taxon>Bivalvia</taxon>
        <taxon>Autobranchia</taxon>
        <taxon>Heteroconchia</taxon>
        <taxon>Palaeoheterodonta</taxon>
        <taxon>Unionida</taxon>
        <taxon>Unionoidea</taxon>
        <taxon>Unionidae</taxon>
        <taxon>Ambleminae</taxon>
        <taxon>Lampsilini</taxon>
        <taxon>Potamilus</taxon>
    </lineage>
</organism>
<reference evidence="1" key="2">
    <citation type="journal article" date="2021" name="Genome Biol. Evol.">
        <title>Developing a high-quality reference genome for a parasitic bivalve with doubly uniparental inheritance (Bivalvia: Unionida).</title>
        <authorList>
            <person name="Smith C.H."/>
        </authorList>
    </citation>
    <scope>NUCLEOTIDE SEQUENCE</scope>
    <source>
        <strain evidence="1">CHS0354</strain>
        <tissue evidence="1">Mantle</tissue>
    </source>
</reference>
<gene>
    <name evidence="1" type="ORF">CHS0354_005957</name>
</gene>
<protein>
    <submittedName>
        <fullName evidence="1">Uncharacterized protein</fullName>
    </submittedName>
</protein>
<evidence type="ECO:0000313" key="2">
    <source>
        <dbReference type="Proteomes" id="UP001195483"/>
    </source>
</evidence>
<reference evidence="1" key="3">
    <citation type="submission" date="2023-05" db="EMBL/GenBank/DDBJ databases">
        <authorList>
            <person name="Smith C.H."/>
        </authorList>
    </citation>
    <scope>NUCLEOTIDE SEQUENCE</scope>
    <source>
        <strain evidence="1">CHS0354</strain>
        <tissue evidence="1">Mantle</tissue>
    </source>
</reference>
<accession>A0AAE0VWV7</accession>
<reference evidence="1" key="1">
    <citation type="journal article" date="2021" name="Genome Biol. Evol.">
        <title>A High-Quality Reference Genome for a Parasitic Bivalve with Doubly Uniparental Inheritance (Bivalvia: Unionida).</title>
        <authorList>
            <person name="Smith C.H."/>
        </authorList>
    </citation>
    <scope>NUCLEOTIDE SEQUENCE</scope>
    <source>
        <strain evidence="1">CHS0354</strain>
    </source>
</reference>
<dbReference type="Proteomes" id="UP001195483">
    <property type="component" value="Unassembled WGS sequence"/>
</dbReference>
<comment type="caution">
    <text evidence="1">The sequence shown here is derived from an EMBL/GenBank/DDBJ whole genome shotgun (WGS) entry which is preliminary data.</text>
</comment>
<dbReference type="EMBL" id="JAEAOA010000423">
    <property type="protein sequence ID" value="KAK3592187.1"/>
    <property type="molecule type" value="Genomic_DNA"/>
</dbReference>
<feature type="non-terminal residue" evidence="1">
    <location>
        <position position="1"/>
    </location>
</feature>
<keyword evidence="2" id="KW-1185">Reference proteome</keyword>
<evidence type="ECO:0000313" key="1">
    <source>
        <dbReference type="EMBL" id="KAK3592187.1"/>
    </source>
</evidence>
<dbReference type="AlphaFoldDB" id="A0AAE0VWV7"/>